<evidence type="ECO:0000313" key="3">
    <source>
        <dbReference type="EMBL" id="OGY16337.1"/>
    </source>
</evidence>
<protein>
    <recommendedName>
        <fullName evidence="5">Baseplate protein J-like domain-containing protein</fullName>
    </recommendedName>
</protein>
<keyword evidence="2" id="KW-0812">Transmembrane</keyword>
<dbReference type="Proteomes" id="UP000179069">
    <property type="component" value="Unassembled WGS sequence"/>
</dbReference>
<keyword evidence="2" id="KW-1133">Transmembrane helix</keyword>
<dbReference type="AlphaFoldDB" id="A0A1G1VM66"/>
<evidence type="ECO:0000313" key="4">
    <source>
        <dbReference type="Proteomes" id="UP000179069"/>
    </source>
</evidence>
<reference evidence="3 4" key="1">
    <citation type="journal article" date="2016" name="Nat. Commun.">
        <title>Thousands of microbial genomes shed light on interconnected biogeochemical processes in an aquifer system.</title>
        <authorList>
            <person name="Anantharaman K."/>
            <person name="Brown C.T."/>
            <person name="Hug L.A."/>
            <person name="Sharon I."/>
            <person name="Castelle C.J."/>
            <person name="Probst A.J."/>
            <person name="Thomas B.C."/>
            <person name="Singh A."/>
            <person name="Wilkins M.J."/>
            <person name="Karaoz U."/>
            <person name="Brodie E.L."/>
            <person name="Williams K.H."/>
            <person name="Hubbard S.S."/>
            <person name="Banfield J.F."/>
        </authorList>
    </citation>
    <scope>NUCLEOTIDE SEQUENCE [LARGE SCALE GENOMIC DNA]</scope>
</reference>
<comment type="caution">
    <text evidence="3">The sequence shown here is derived from an EMBL/GenBank/DDBJ whole genome shotgun (WGS) entry which is preliminary data.</text>
</comment>
<organism evidence="3 4">
    <name type="scientific">Candidatus Chisholmbacteria bacterium RIFCSPHIGHO2_01_FULL_49_18</name>
    <dbReference type="NCBI Taxonomy" id="1797590"/>
    <lineage>
        <taxon>Bacteria</taxon>
        <taxon>Candidatus Chisholmiibacteriota</taxon>
    </lineage>
</organism>
<name>A0A1G1VM66_9BACT</name>
<feature type="region of interest" description="Disordered" evidence="1">
    <location>
        <begin position="320"/>
        <end position="361"/>
    </location>
</feature>
<sequence length="777" mass="85894">MAIANILSKLGTREKDQEQFLAIEVGAETVSTAVWKIAQDQTQIVSVGTIQEWEVEKDTQEKLLTAIDISLEKALTGIESEPNKVIYGLQESWVDGSAISKKYANILKQITEKFEFDPIGFVVTTEAIVQLLKLKEGTPPTAILIRVSESEVQISLINLGKVSENQIVSRSEDIGADLEEGLARSQTLEKYPSRMLLLDGSFDLDALKQDILSYNWLEKLPFLHFPKVEILDPQITIHAVAIAGGAEAAKALGFKITKEEEEEEMIPQEIVNHNQEEESVTKGEKDNIRIVKQEKSDQETILGAEEIGFSAVDVSKVQKQETAQPKSQTESTQELSGQQESQLSEAGKSEEMTEPGTETGVMTRIKLMIPRIPHLPKFRIPHLTEILGSKTKVIFSIIVVLCVLIGGAAVYGYWTIPKAKVVLYVKPKSFDKEVELIIDPTADQINPNQKRIPGKVVEVEVESGKEKDTTGTRVVGEKAQGEVTIYNKTSAKKTFPVGTKLIGPNNLTFTLDAEVTAASASSEESDEAVTTTFGKTKTGVTAIAIGAEFNVSANTQFQFDDYSSASYEAKNDSDLTGGTSREVQAISQDDIDGLLREIEADLKQQAEEKLQAQEGPGRKVLIDGAEMEIVTKDISGDVGVEAQKVSAKLRVKMQTVAYEEQDLMDIIQEAVSESIPDGFQLNQEESKIEIKDIDFQDPAVKMTIVYKVILTPKIDEQEIRQNLKGKYPNLVESYFSTLPNFSKAQIEITPESLPVRLKRFPRKTENIAIEVKVEQNE</sequence>
<feature type="transmembrane region" description="Helical" evidence="2">
    <location>
        <begin position="393"/>
        <end position="414"/>
    </location>
</feature>
<keyword evidence="2" id="KW-0472">Membrane</keyword>
<evidence type="ECO:0000256" key="2">
    <source>
        <dbReference type="SAM" id="Phobius"/>
    </source>
</evidence>
<accession>A0A1G1VM66</accession>
<evidence type="ECO:0008006" key="5">
    <source>
        <dbReference type="Google" id="ProtNLM"/>
    </source>
</evidence>
<proteinExistence type="predicted"/>
<dbReference type="EMBL" id="MHCI01000017">
    <property type="protein sequence ID" value="OGY16337.1"/>
    <property type="molecule type" value="Genomic_DNA"/>
</dbReference>
<feature type="compositionally biased region" description="Low complexity" evidence="1">
    <location>
        <begin position="327"/>
        <end position="345"/>
    </location>
</feature>
<evidence type="ECO:0000256" key="1">
    <source>
        <dbReference type="SAM" id="MobiDB-lite"/>
    </source>
</evidence>
<gene>
    <name evidence="3" type="ORF">A2785_00085</name>
</gene>